<organism evidence="9 10">
    <name type="scientific">Rhodophyticola porphyridii</name>
    <dbReference type="NCBI Taxonomy" id="1852017"/>
    <lineage>
        <taxon>Bacteria</taxon>
        <taxon>Pseudomonadati</taxon>
        <taxon>Pseudomonadota</taxon>
        <taxon>Alphaproteobacteria</taxon>
        <taxon>Rhodobacterales</taxon>
        <taxon>Roseobacteraceae</taxon>
        <taxon>Rhodophyticola</taxon>
    </lineage>
</organism>
<dbReference type="PRINTS" id="PR01008">
    <property type="entry name" value="FLGLRINGFLGH"/>
</dbReference>
<dbReference type="GO" id="GO:0003774">
    <property type="term" value="F:cytoskeletal motor activity"/>
    <property type="evidence" value="ECO:0007669"/>
    <property type="project" value="InterPro"/>
</dbReference>
<evidence type="ECO:0000256" key="4">
    <source>
        <dbReference type="ARBA" id="ARBA00023136"/>
    </source>
</evidence>
<dbReference type="EMBL" id="RCNT01000001">
    <property type="protein sequence ID" value="RMA43501.1"/>
    <property type="molecule type" value="Genomic_DNA"/>
</dbReference>
<dbReference type="AlphaFoldDB" id="A0A3L9Y3W1"/>
<evidence type="ECO:0000256" key="3">
    <source>
        <dbReference type="ARBA" id="ARBA00022729"/>
    </source>
</evidence>
<comment type="similarity">
    <text evidence="2 7">Belongs to the FlgH family.</text>
</comment>
<dbReference type="PROSITE" id="PS51257">
    <property type="entry name" value="PROKAR_LIPOPROTEIN"/>
    <property type="match status" value="1"/>
</dbReference>
<gene>
    <name evidence="7" type="primary">flgH</name>
    <name evidence="9" type="ORF">D9R08_00700</name>
</gene>
<dbReference type="InterPro" id="IPR000527">
    <property type="entry name" value="Flag_Lring"/>
</dbReference>
<dbReference type="Proteomes" id="UP000281343">
    <property type="component" value="Unassembled WGS sequence"/>
</dbReference>
<keyword evidence="6 7" id="KW-0998">Cell outer membrane</keyword>
<evidence type="ECO:0000313" key="9">
    <source>
        <dbReference type="EMBL" id="RMA43501.1"/>
    </source>
</evidence>
<evidence type="ECO:0000256" key="5">
    <source>
        <dbReference type="ARBA" id="ARBA00023143"/>
    </source>
</evidence>
<keyword evidence="9" id="KW-0966">Cell projection</keyword>
<dbReference type="RefSeq" id="WP_121896094.1">
    <property type="nucleotide sequence ID" value="NZ_RCNT01000001.1"/>
</dbReference>
<evidence type="ECO:0000313" key="10">
    <source>
        <dbReference type="Proteomes" id="UP000281343"/>
    </source>
</evidence>
<dbReference type="OrthoDB" id="9789227at2"/>
<comment type="subunit">
    <text evidence="7">The basal body constitutes a major portion of the flagellar organelle and consists of four rings (L,P,S, and M) mounted on a central rod.</text>
</comment>
<evidence type="ECO:0000256" key="6">
    <source>
        <dbReference type="ARBA" id="ARBA00023237"/>
    </source>
</evidence>
<proteinExistence type="inferred from homology"/>
<keyword evidence="5 7" id="KW-0975">Bacterial flagellum</keyword>
<dbReference type="GO" id="GO:0071973">
    <property type="term" value="P:bacterial-type flagellum-dependent cell motility"/>
    <property type="evidence" value="ECO:0007669"/>
    <property type="project" value="InterPro"/>
</dbReference>
<evidence type="ECO:0000256" key="8">
    <source>
        <dbReference type="SAM" id="MobiDB-lite"/>
    </source>
</evidence>
<dbReference type="GO" id="GO:0009279">
    <property type="term" value="C:cell outer membrane"/>
    <property type="evidence" value="ECO:0007669"/>
    <property type="project" value="UniProtKB-SubCell"/>
</dbReference>
<sequence length="248" mass="26514">MPLPFARLGLPVLLGLMLIVAGCARLENVGRAPALSSPTGGNEILAMTSAPFPVGTPSLDPLDRASLWTAGRRSLLGDRRAGTRGDIVTVVIEIDESAEISNSTARSRNGSEQMSLPSLFGIPQRLDERLPDGASMADAVSTNSSSSSGGDGSVRRNEELTLRIAATVTDVLQNGVLRIEGSQEVRVNFEIRELLISGFVRPEDISRVNEITYDKIAAARISYGGRGQITDVQQPRYGQQVADILLPF</sequence>
<accession>A0A3L9Y3W1</accession>
<evidence type="ECO:0000256" key="7">
    <source>
        <dbReference type="HAMAP-Rule" id="MF_00415"/>
    </source>
</evidence>
<evidence type="ECO:0000256" key="1">
    <source>
        <dbReference type="ARBA" id="ARBA00002591"/>
    </source>
</evidence>
<keyword evidence="10" id="KW-1185">Reference proteome</keyword>
<dbReference type="PANTHER" id="PTHR34933">
    <property type="entry name" value="FLAGELLAR L-RING PROTEIN"/>
    <property type="match status" value="1"/>
</dbReference>
<dbReference type="Pfam" id="PF02107">
    <property type="entry name" value="FlgH"/>
    <property type="match status" value="1"/>
</dbReference>
<keyword evidence="7" id="KW-0449">Lipoprotein</keyword>
<dbReference type="PANTHER" id="PTHR34933:SF1">
    <property type="entry name" value="FLAGELLAR L-RING PROTEIN"/>
    <property type="match status" value="1"/>
</dbReference>
<feature type="region of interest" description="Disordered" evidence="8">
    <location>
        <begin position="135"/>
        <end position="155"/>
    </location>
</feature>
<keyword evidence="9" id="KW-0969">Cilium</keyword>
<protein>
    <recommendedName>
        <fullName evidence="7">Flagellar L-ring protein</fullName>
    </recommendedName>
    <alternativeName>
        <fullName evidence="7">Basal body L-ring protein</fullName>
    </alternativeName>
</protein>
<comment type="subcellular location">
    <subcellularLocation>
        <location evidence="7">Cell outer membrane</location>
        <topology evidence="7">Lipid-anchor</topology>
    </subcellularLocation>
    <subcellularLocation>
        <location evidence="7">Bacterial flagellum basal body</location>
    </subcellularLocation>
</comment>
<reference evidence="9 10" key="1">
    <citation type="submission" date="2018-10" db="EMBL/GenBank/DDBJ databases">
        <authorList>
            <person name="Jung H.S."/>
            <person name="Jeon C.O."/>
        </authorList>
    </citation>
    <scope>NUCLEOTIDE SEQUENCE [LARGE SCALE GENOMIC DNA]</scope>
    <source>
        <strain evidence="9 10">MA-7-27</strain>
    </source>
</reference>
<keyword evidence="4 7" id="KW-0472">Membrane</keyword>
<comment type="caution">
    <text evidence="9">The sequence shown here is derived from an EMBL/GenBank/DDBJ whole genome shotgun (WGS) entry which is preliminary data.</text>
</comment>
<name>A0A3L9Y3W1_9RHOB</name>
<comment type="function">
    <text evidence="1 7">Assembles around the rod to form the L-ring and probably protects the motor/basal body from shearing forces during rotation.</text>
</comment>
<keyword evidence="9" id="KW-0282">Flagellum</keyword>
<keyword evidence="3 7" id="KW-0732">Signal</keyword>
<evidence type="ECO:0000256" key="2">
    <source>
        <dbReference type="ARBA" id="ARBA00006929"/>
    </source>
</evidence>
<dbReference type="HAMAP" id="MF_00415">
    <property type="entry name" value="FlgH"/>
    <property type="match status" value="1"/>
</dbReference>
<dbReference type="NCBIfam" id="NF001305">
    <property type="entry name" value="PRK00249.1-5"/>
    <property type="match status" value="1"/>
</dbReference>
<dbReference type="GO" id="GO:0009427">
    <property type="term" value="C:bacterial-type flagellum basal body, distal rod, L ring"/>
    <property type="evidence" value="ECO:0007669"/>
    <property type="project" value="InterPro"/>
</dbReference>